<dbReference type="GO" id="GO:0008023">
    <property type="term" value="C:transcription elongation factor complex"/>
    <property type="evidence" value="ECO:0007669"/>
    <property type="project" value="TreeGrafter"/>
</dbReference>
<dbReference type="GO" id="GO:0000987">
    <property type="term" value="F:cis-regulatory region sequence-specific DNA binding"/>
    <property type="evidence" value="ECO:0007669"/>
    <property type="project" value="TreeGrafter"/>
</dbReference>
<dbReference type="PROSITE" id="PS51980">
    <property type="entry name" value="OCEL"/>
    <property type="match status" value="1"/>
</dbReference>
<reference evidence="5" key="1">
    <citation type="submission" date="2025-08" db="UniProtKB">
        <authorList>
            <consortium name="Ensembl"/>
        </authorList>
    </citation>
    <scope>IDENTIFICATION</scope>
</reference>
<dbReference type="InterPro" id="IPR031176">
    <property type="entry name" value="ELL/occludin"/>
</dbReference>
<dbReference type="Pfam" id="PF07303">
    <property type="entry name" value="Occludin_ELL"/>
    <property type="match status" value="1"/>
</dbReference>
<reference evidence="5" key="2">
    <citation type="submission" date="2025-09" db="UniProtKB">
        <authorList>
            <consortium name="Ensembl"/>
        </authorList>
    </citation>
    <scope>IDENTIFICATION</scope>
</reference>
<dbReference type="Ensembl" id="ENSNMLT00000024955.1">
    <property type="protein sequence ID" value="ENSNMLP00000022283.1"/>
    <property type="gene ID" value="ENSNMLG00000014406.1"/>
</dbReference>
<dbReference type="PANTHER" id="PTHR23288">
    <property type="entry name" value="OCCLUDIN AND RNA POLYMERASE II ELONGATION FACTOR ELL"/>
    <property type="match status" value="1"/>
</dbReference>
<feature type="compositionally biased region" description="Basic and acidic residues" evidence="3">
    <location>
        <begin position="178"/>
        <end position="209"/>
    </location>
</feature>
<feature type="region of interest" description="Disordered" evidence="3">
    <location>
        <begin position="45"/>
        <end position="111"/>
    </location>
</feature>
<organism evidence="5 6">
    <name type="scientific">Neogobius melanostomus</name>
    <name type="common">round goby</name>
    <dbReference type="NCBI Taxonomy" id="47308"/>
    <lineage>
        <taxon>Eukaryota</taxon>
        <taxon>Metazoa</taxon>
        <taxon>Chordata</taxon>
        <taxon>Craniata</taxon>
        <taxon>Vertebrata</taxon>
        <taxon>Euteleostomi</taxon>
        <taxon>Actinopterygii</taxon>
        <taxon>Neopterygii</taxon>
        <taxon>Teleostei</taxon>
        <taxon>Neoteleostei</taxon>
        <taxon>Acanthomorphata</taxon>
        <taxon>Gobiaria</taxon>
        <taxon>Gobiiformes</taxon>
        <taxon>Gobioidei</taxon>
        <taxon>Gobiidae</taxon>
        <taxon>Benthophilinae</taxon>
        <taxon>Neogobiini</taxon>
        <taxon>Neogobius</taxon>
    </lineage>
</organism>
<name>A0A8C6TJ01_9GOBI</name>
<evidence type="ECO:0000256" key="1">
    <source>
        <dbReference type="ARBA" id="ARBA00009171"/>
    </source>
</evidence>
<evidence type="ECO:0000313" key="6">
    <source>
        <dbReference type="Proteomes" id="UP000694523"/>
    </source>
</evidence>
<dbReference type="GO" id="GO:0032968">
    <property type="term" value="P:positive regulation of transcription elongation by RNA polymerase II"/>
    <property type="evidence" value="ECO:0007669"/>
    <property type="project" value="TreeGrafter"/>
</dbReference>
<dbReference type="Proteomes" id="UP000694523">
    <property type="component" value="Unplaced"/>
</dbReference>
<accession>A0A8C6TJ01</accession>
<evidence type="ECO:0000256" key="2">
    <source>
        <dbReference type="PROSITE-ProRule" id="PRU01324"/>
    </source>
</evidence>
<evidence type="ECO:0000259" key="4">
    <source>
        <dbReference type="PROSITE" id="PS51980"/>
    </source>
</evidence>
<keyword evidence="6" id="KW-1185">Reference proteome</keyword>
<dbReference type="Gene3D" id="6.10.140.340">
    <property type="match status" value="1"/>
</dbReference>
<dbReference type="PANTHER" id="PTHR23288:SF12">
    <property type="entry name" value="RNA POLYMERASE II ELONGATION FACTOR ELL2 ISOFORM X1"/>
    <property type="match status" value="1"/>
</dbReference>
<dbReference type="AlphaFoldDB" id="A0A8C6TJ01"/>
<feature type="compositionally biased region" description="Basic residues" evidence="3">
    <location>
        <begin position="167"/>
        <end position="177"/>
    </location>
</feature>
<feature type="compositionally biased region" description="Polar residues" evidence="3">
    <location>
        <begin position="148"/>
        <end position="166"/>
    </location>
</feature>
<proteinExistence type="inferred from homology"/>
<dbReference type="SUPFAM" id="SSF144292">
    <property type="entry name" value="occludin/ELL-like"/>
    <property type="match status" value="1"/>
</dbReference>
<dbReference type="InterPro" id="IPR010844">
    <property type="entry name" value="Occludin_ELL"/>
</dbReference>
<feature type="domain" description="OCEL" evidence="4">
    <location>
        <begin position="220"/>
        <end position="330"/>
    </location>
</feature>
<protein>
    <submittedName>
        <fullName evidence="5">Si:ch211-13k12.2</fullName>
    </submittedName>
</protein>
<evidence type="ECO:0000256" key="3">
    <source>
        <dbReference type="SAM" id="MobiDB-lite"/>
    </source>
</evidence>
<feature type="compositionally biased region" description="Polar residues" evidence="3">
    <location>
        <begin position="45"/>
        <end position="54"/>
    </location>
</feature>
<feature type="region of interest" description="Disordered" evidence="3">
    <location>
        <begin position="126"/>
        <end position="210"/>
    </location>
</feature>
<sequence length="332" mass="37589">KRPQLLSEGGAVQTGPERLARILRGGAAADPQAAHQETCASSISLLRSPQSQHPSLRAPAESPSRLSPAKSVKRPLHPAFSSCNTPKKQRLDLNQDPATPPHPADSRGPHVRVEFAASRLCSPLKLGGSFTTVTASPKTERTVPPSPLSRTTVSENPCTETHFTNSQHKKKHKKHKDKERERLKPDWSEGSPDQKHNPENLKDVERESTPDSLITAEQLPGCFMKYNPITSTEQRQQYQEDFCAEYDEYKALHDHIRTITDIFIQLASKISTLSPGTQEYKHMEDRILHKYKKYKKRFPGYRDEKKRCQYLHQKLSHIKSLITDYDRAHAPT</sequence>
<evidence type="ECO:0000313" key="5">
    <source>
        <dbReference type="Ensembl" id="ENSNMLP00000022283.1"/>
    </source>
</evidence>
<comment type="similarity">
    <text evidence="1 2">Belongs to the ELL/occludin family.</text>
</comment>
<dbReference type="GO" id="GO:0042795">
    <property type="term" value="P:snRNA transcription by RNA polymerase II"/>
    <property type="evidence" value="ECO:0007669"/>
    <property type="project" value="TreeGrafter"/>
</dbReference>